<dbReference type="EMBL" id="JAAAIN010000783">
    <property type="protein sequence ID" value="KAG0310905.1"/>
    <property type="molecule type" value="Genomic_DNA"/>
</dbReference>
<evidence type="ECO:0000313" key="3">
    <source>
        <dbReference type="EMBL" id="KAG0310905.1"/>
    </source>
</evidence>
<dbReference type="InterPro" id="IPR050459">
    <property type="entry name" value="WD_repeat_RBAP46/RBAP48/MSI1"/>
</dbReference>
<evidence type="ECO:0000256" key="2">
    <source>
        <dbReference type="ARBA" id="ARBA00022737"/>
    </source>
</evidence>
<reference evidence="3" key="1">
    <citation type="journal article" date="2020" name="Fungal Divers.">
        <title>Resolving the Mortierellaceae phylogeny through synthesis of multi-gene phylogenetics and phylogenomics.</title>
        <authorList>
            <person name="Vandepol N."/>
            <person name="Liber J."/>
            <person name="Desiro A."/>
            <person name="Na H."/>
            <person name="Kennedy M."/>
            <person name="Barry K."/>
            <person name="Grigoriev I.V."/>
            <person name="Miller A.N."/>
            <person name="O'Donnell K."/>
            <person name="Stajich J.E."/>
            <person name="Bonito G."/>
        </authorList>
    </citation>
    <scope>NUCLEOTIDE SEQUENCE</scope>
    <source>
        <strain evidence="3">NVP60</strain>
    </source>
</reference>
<evidence type="ECO:0008006" key="5">
    <source>
        <dbReference type="Google" id="ProtNLM"/>
    </source>
</evidence>
<dbReference type="InterPro" id="IPR015943">
    <property type="entry name" value="WD40/YVTN_repeat-like_dom_sf"/>
</dbReference>
<name>A0A9P6R251_9FUNG</name>
<evidence type="ECO:0000256" key="1">
    <source>
        <dbReference type="ARBA" id="ARBA00022574"/>
    </source>
</evidence>
<dbReference type="PANTHER" id="PTHR22850">
    <property type="entry name" value="WD40 REPEAT FAMILY"/>
    <property type="match status" value="1"/>
</dbReference>
<accession>A0A9P6R251</accession>
<dbReference type="Proteomes" id="UP000823405">
    <property type="component" value="Unassembled WGS sequence"/>
</dbReference>
<sequence>MKLYDRTPAQSTVPAKRQHHLSKVDNTFYSSAKEQRAHIDLRKEKNKSMAVNPFHISHPGALEGRPRFENNGSVNGTQEDWYDTAFICYESLYNQSSISDLGSLSMSTLAWGSQLDISTFQLHYGSLFMPNNEDREMQVASSMTVEMRQYGDKESAAEVLAIRNEGRLPLIAKAMREGINVHSRESGHLVTSSQKGIFVWDMKAEAENAKVAVKLTTGKSGTPWIDAKGMDVCSVDSFGVINSYDLTKAVNSYRGSSASANPDFSTTIDNEFSFHSTCISLNALDSTILVGSGEVAQIACWDTRSPTVAATTSFACRPKESAANGLRSFDPIYGVEWNPLKSNEFMTVHPRTIRVWDTRKMSVDAYATFHNMGGEKLRRAQWSPHRQDIIASLSIEGQVKIWKLNKFDCPADPTTLVQNPELLFVHRGQEYVPPFALFS</sequence>
<proteinExistence type="predicted"/>
<dbReference type="AlphaFoldDB" id="A0A9P6R251"/>
<dbReference type="Gene3D" id="2.130.10.10">
    <property type="entry name" value="YVTN repeat-like/Quinoprotein amine dehydrogenase"/>
    <property type="match status" value="1"/>
</dbReference>
<evidence type="ECO:0000313" key="4">
    <source>
        <dbReference type="Proteomes" id="UP000823405"/>
    </source>
</evidence>
<protein>
    <recommendedName>
        <fullName evidence="5">WD40 repeat-like protein</fullName>
    </recommendedName>
</protein>
<dbReference type="OrthoDB" id="2426869at2759"/>
<dbReference type="InterPro" id="IPR036322">
    <property type="entry name" value="WD40_repeat_dom_sf"/>
</dbReference>
<comment type="caution">
    <text evidence="3">The sequence shown here is derived from an EMBL/GenBank/DDBJ whole genome shotgun (WGS) entry which is preliminary data.</text>
</comment>
<keyword evidence="1" id="KW-0853">WD repeat</keyword>
<dbReference type="SUPFAM" id="SSF50978">
    <property type="entry name" value="WD40 repeat-like"/>
    <property type="match status" value="1"/>
</dbReference>
<keyword evidence="2" id="KW-0677">Repeat</keyword>
<keyword evidence="4" id="KW-1185">Reference proteome</keyword>
<organism evidence="3 4">
    <name type="scientific">Linnemannia gamsii</name>
    <dbReference type="NCBI Taxonomy" id="64522"/>
    <lineage>
        <taxon>Eukaryota</taxon>
        <taxon>Fungi</taxon>
        <taxon>Fungi incertae sedis</taxon>
        <taxon>Mucoromycota</taxon>
        <taxon>Mortierellomycotina</taxon>
        <taxon>Mortierellomycetes</taxon>
        <taxon>Mortierellales</taxon>
        <taxon>Mortierellaceae</taxon>
        <taxon>Linnemannia</taxon>
    </lineage>
</organism>
<gene>
    <name evidence="3" type="ORF">BGZ97_012245</name>
</gene>